<evidence type="ECO:0000313" key="6">
    <source>
        <dbReference type="Proteomes" id="UP000076420"/>
    </source>
</evidence>
<feature type="region of interest" description="Disordered" evidence="3">
    <location>
        <begin position="1"/>
        <end position="20"/>
    </location>
</feature>
<dbReference type="EnsemblMetazoa" id="BGLB032602-RA">
    <property type="protein sequence ID" value="BGLB032602-PA"/>
    <property type="gene ID" value="BGLB032602"/>
</dbReference>
<keyword evidence="4" id="KW-0812">Transmembrane</keyword>
<keyword evidence="4" id="KW-0472">Membrane</keyword>
<dbReference type="Pfam" id="PF04176">
    <property type="entry name" value="TIP41"/>
    <property type="match status" value="2"/>
</dbReference>
<comment type="similarity">
    <text evidence="1">Belongs to the TIP41 family.</text>
</comment>
<evidence type="ECO:0000256" key="2">
    <source>
        <dbReference type="ARBA" id="ARBA00018951"/>
    </source>
</evidence>
<dbReference type="VEuPathDB" id="VectorBase:BGLAX_048408"/>
<dbReference type="Proteomes" id="UP000076420">
    <property type="component" value="Unassembled WGS sequence"/>
</dbReference>
<proteinExistence type="inferred from homology"/>
<feature type="compositionally biased region" description="Basic and acidic residues" evidence="3">
    <location>
        <begin position="9"/>
        <end position="18"/>
    </location>
</feature>
<dbReference type="KEGG" id="bgt:106060874"/>
<gene>
    <name evidence="5" type="primary">106060874</name>
</gene>
<evidence type="ECO:0000256" key="1">
    <source>
        <dbReference type="ARBA" id="ARBA00006658"/>
    </source>
</evidence>
<dbReference type="InterPro" id="IPR007303">
    <property type="entry name" value="TIP41-like"/>
</dbReference>
<dbReference type="AlphaFoldDB" id="A0A2C9LMD1"/>
<accession>A0A2C9LMD1</accession>
<dbReference type="PANTHER" id="PTHR21021">
    <property type="entry name" value="GAF/PUTATIVE CYTOSKELETAL PROTEIN"/>
    <property type="match status" value="1"/>
</dbReference>
<evidence type="ECO:0000256" key="4">
    <source>
        <dbReference type="SAM" id="Phobius"/>
    </source>
</evidence>
<dbReference type="PANTHER" id="PTHR21021:SF16">
    <property type="entry name" value="TIP41-LIKE PROTEIN"/>
    <property type="match status" value="1"/>
</dbReference>
<dbReference type="VEuPathDB" id="VectorBase:BGLB032602"/>
<protein>
    <recommendedName>
        <fullName evidence="2">TIP41-like protein</fullName>
    </recommendedName>
</protein>
<evidence type="ECO:0000313" key="5">
    <source>
        <dbReference type="EnsemblMetazoa" id="BGLB032602-PA"/>
    </source>
</evidence>
<dbReference type="STRING" id="6526.A0A2C9LMD1"/>
<feature type="transmembrane region" description="Helical" evidence="4">
    <location>
        <begin position="254"/>
        <end position="283"/>
    </location>
</feature>
<sequence>MNTNSSSESNRKKNKDESQTFQFGPWSIRSWKSHILESEGVQREKFQQDLNLPQIPEMVFAENILRIHHESGCGIEFNALDALRLVDAFNDPIKVAASEEWQTARSNCQHIKNVVAPFDWTFTTDYKGTIFEEQPGILRGNCIHSYTGSQVNMHDSWDAVIFFFESSLSLTILTFKMEVPLSDNSSSKNLNVAGTTRKTLLGLIARYCETVYNIVGKAQILMSVSAIAIVYFLEFHKVDTLTPGQNISSSKLPVGFYISCASLLQGISLGLNVCFFILLRLFVRVDQVLIRMNETRFYHEGGTNFILREFTSREESTKNIPVSNFILYCSSRQCFFLNLKRP</sequence>
<reference evidence="5" key="1">
    <citation type="submission" date="2020-05" db="UniProtKB">
        <authorList>
            <consortium name="EnsemblMetazoa"/>
        </authorList>
    </citation>
    <scope>IDENTIFICATION</scope>
    <source>
        <strain evidence="5">BB02</strain>
    </source>
</reference>
<organism evidence="5 6">
    <name type="scientific">Biomphalaria glabrata</name>
    <name type="common">Bloodfluke planorb</name>
    <name type="synonym">Freshwater snail</name>
    <dbReference type="NCBI Taxonomy" id="6526"/>
    <lineage>
        <taxon>Eukaryota</taxon>
        <taxon>Metazoa</taxon>
        <taxon>Spiralia</taxon>
        <taxon>Lophotrochozoa</taxon>
        <taxon>Mollusca</taxon>
        <taxon>Gastropoda</taxon>
        <taxon>Heterobranchia</taxon>
        <taxon>Euthyneura</taxon>
        <taxon>Panpulmonata</taxon>
        <taxon>Hygrophila</taxon>
        <taxon>Lymnaeoidea</taxon>
        <taxon>Planorbidae</taxon>
        <taxon>Biomphalaria</taxon>
    </lineage>
</organism>
<dbReference type="GO" id="GO:0005829">
    <property type="term" value="C:cytosol"/>
    <property type="evidence" value="ECO:0007669"/>
    <property type="project" value="TreeGrafter"/>
</dbReference>
<evidence type="ECO:0000256" key="3">
    <source>
        <dbReference type="SAM" id="MobiDB-lite"/>
    </source>
</evidence>
<dbReference type="GO" id="GO:0031929">
    <property type="term" value="P:TOR signaling"/>
    <property type="evidence" value="ECO:0007669"/>
    <property type="project" value="TreeGrafter"/>
</dbReference>
<name>A0A2C9LMD1_BIOGL</name>
<feature type="transmembrane region" description="Helical" evidence="4">
    <location>
        <begin position="214"/>
        <end position="234"/>
    </location>
</feature>
<dbReference type="InterPro" id="IPR051330">
    <property type="entry name" value="Phosphatase_reg/MetRdx"/>
</dbReference>
<keyword evidence="4" id="KW-1133">Transmembrane helix</keyword>